<dbReference type="Gene3D" id="1.10.20.10">
    <property type="entry name" value="Histone, subunit A"/>
    <property type="match status" value="1"/>
</dbReference>
<feature type="domain" description="Histone H2A C-terminal" evidence="11">
    <location>
        <begin position="109"/>
        <end position="143"/>
    </location>
</feature>
<evidence type="ECO:0000256" key="8">
    <source>
        <dbReference type="RuleBase" id="RU003767"/>
    </source>
</evidence>
<name>A0AAV7YKN6_9EUKA</name>
<evidence type="ECO:0000313" key="13">
    <source>
        <dbReference type="EMBL" id="KAJ3428534.1"/>
    </source>
</evidence>
<dbReference type="InterPro" id="IPR007125">
    <property type="entry name" value="H2A/H2B/H3"/>
</dbReference>
<feature type="compositionally biased region" description="Basic and acidic residues" evidence="9">
    <location>
        <begin position="12"/>
        <end position="23"/>
    </location>
</feature>
<accession>A0AAV7YKN6</accession>
<evidence type="ECO:0000313" key="27">
    <source>
        <dbReference type="EMBL" id="KAJ6250372.1"/>
    </source>
</evidence>
<organism evidence="14 28">
    <name type="scientific">Anaeramoeba flamelloides</name>
    <dbReference type="NCBI Taxonomy" id="1746091"/>
    <lineage>
        <taxon>Eukaryota</taxon>
        <taxon>Metamonada</taxon>
        <taxon>Anaeramoebidae</taxon>
        <taxon>Anaeramoeba</taxon>
    </lineage>
</organism>
<dbReference type="EMBL" id="JANTQA010000033">
    <property type="protein sequence ID" value="KAJ3438148.1"/>
    <property type="molecule type" value="Genomic_DNA"/>
</dbReference>
<dbReference type="AlphaFoldDB" id="A0AAV7YKN6"/>
<sequence length="144" mass="16071">MSKAKRMSTMMETRKDAQKYLKKGEKKPKAKPVSRSFKAGLQFPVGRIHRHLREGKYANRVGAGAPVYMAAVLEYLTAELLELAGNAAIDNKKQRILPRHVQLAIKSDDELGKLLDGVTIHEGGVIPFIHEALRPKKKEGSEKN</sequence>
<keyword evidence="5 8" id="KW-0238">DNA-binding</keyword>
<dbReference type="InterPro" id="IPR032458">
    <property type="entry name" value="Histone_H2A_CS"/>
</dbReference>
<feature type="domain" description="Core Histone H2A/H2B/H3" evidence="10">
    <location>
        <begin position="25"/>
        <end position="106"/>
    </location>
</feature>
<evidence type="ECO:0000313" key="21">
    <source>
        <dbReference type="EMBL" id="KAJ6229379.1"/>
    </source>
</evidence>
<evidence type="ECO:0000313" key="20">
    <source>
        <dbReference type="EMBL" id="KAJ6227016.1"/>
    </source>
</evidence>
<evidence type="ECO:0000313" key="29">
    <source>
        <dbReference type="Proteomes" id="UP001150062"/>
    </source>
</evidence>
<dbReference type="EMBL" id="JAOAOG010000079">
    <property type="protein sequence ID" value="KAJ6250372.1"/>
    <property type="molecule type" value="Genomic_DNA"/>
</dbReference>
<proteinExistence type="inferred from homology"/>
<evidence type="ECO:0000259" key="10">
    <source>
        <dbReference type="Pfam" id="PF00125"/>
    </source>
</evidence>
<dbReference type="GO" id="GO:0003677">
    <property type="term" value="F:DNA binding"/>
    <property type="evidence" value="ECO:0007669"/>
    <property type="project" value="UniProtKB-KW"/>
</dbReference>
<gene>
    <name evidence="18" type="ORF">M0812_03429</name>
    <name evidence="19" type="ORF">M0812_04371</name>
    <name evidence="17" type="ORF">M0812_07527</name>
    <name evidence="16" type="ORF">M0812_16395</name>
    <name evidence="15" type="ORF">M0812_17328</name>
    <name evidence="14" type="ORF">M0812_23418</name>
    <name evidence="13" type="ORF">M0812_23858</name>
    <name evidence="12" type="ORF">M0812_28329</name>
    <name evidence="21" type="ORF">M0813_07811</name>
    <name evidence="20" type="ORF">M0813_10168</name>
    <name evidence="27" type="ORF">M0813_16136</name>
    <name evidence="26" type="ORF">M0813_16949</name>
    <name evidence="25" type="ORF">M0813_23544</name>
    <name evidence="24" type="ORF">M0813_23959</name>
    <name evidence="23" type="ORF">M0813_25709</name>
    <name evidence="22" type="ORF">M0813_27109</name>
</gene>
<dbReference type="EMBL" id="JAOAOG010000338">
    <property type="protein sequence ID" value="KAJ6227016.1"/>
    <property type="molecule type" value="Genomic_DNA"/>
</dbReference>
<evidence type="ECO:0000256" key="6">
    <source>
        <dbReference type="ARBA" id="ARBA00023242"/>
    </source>
</evidence>
<comment type="caution">
    <text evidence="14">The sequence shown here is derived from an EMBL/GenBank/DDBJ whole genome shotgun (WGS) entry which is preliminary data.</text>
</comment>
<comment type="subcellular location">
    <subcellularLocation>
        <location evidence="2">Chromosome</location>
    </subcellularLocation>
    <subcellularLocation>
        <location evidence="1 8">Nucleus</location>
    </subcellularLocation>
</comment>
<dbReference type="Pfam" id="PF00125">
    <property type="entry name" value="Histone"/>
    <property type="match status" value="1"/>
</dbReference>
<dbReference type="Proteomes" id="UP001146793">
    <property type="component" value="Unassembled WGS sequence"/>
</dbReference>
<evidence type="ECO:0000259" key="11">
    <source>
        <dbReference type="Pfam" id="PF16211"/>
    </source>
</evidence>
<keyword evidence="7 8" id="KW-0544">Nucleosome core</keyword>
<evidence type="ECO:0000313" key="26">
    <source>
        <dbReference type="EMBL" id="KAJ6249528.1"/>
    </source>
</evidence>
<evidence type="ECO:0000313" key="16">
    <source>
        <dbReference type="EMBL" id="KAJ3440337.1"/>
    </source>
</evidence>
<dbReference type="GO" id="GO:0000786">
    <property type="term" value="C:nucleosome"/>
    <property type="evidence" value="ECO:0007669"/>
    <property type="project" value="UniProtKB-KW"/>
</dbReference>
<comment type="subunit">
    <text evidence="8">The nucleosome is a histone octamer containing two molecules each of H2A, H2B, H3 and H4 assembled in one H3-H4 heterotetramer and two H2A-H2B heterodimers. The octamer wraps approximately 147 bp of DNA.</text>
</comment>
<dbReference type="EMBL" id="JAOAOG010000098">
    <property type="protein sequence ID" value="KAJ6249528.1"/>
    <property type="molecule type" value="Genomic_DNA"/>
</dbReference>
<dbReference type="EMBL" id="JANTQA010000032">
    <property type="protein sequence ID" value="KAJ3440337.1"/>
    <property type="molecule type" value="Genomic_DNA"/>
</dbReference>
<evidence type="ECO:0000313" key="15">
    <source>
        <dbReference type="EMBL" id="KAJ3438148.1"/>
    </source>
</evidence>
<evidence type="ECO:0000313" key="18">
    <source>
        <dbReference type="EMBL" id="KAJ3451677.1"/>
    </source>
</evidence>
<dbReference type="EMBL" id="JAOAOG010000195">
    <property type="protein sequence ID" value="KAJ6241351.1"/>
    <property type="molecule type" value="Genomic_DNA"/>
</dbReference>
<dbReference type="EMBL" id="JANTQA010000008">
    <property type="protein sequence ID" value="KAJ3452598.1"/>
    <property type="molecule type" value="Genomic_DNA"/>
</dbReference>
<evidence type="ECO:0000313" key="28">
    <source>
        <dbReference type="Proteomes" id="UP001146793"/>
    </source>
</evidence>
<dbReference type="PROSITE" id="PS00046">
    <property type="entry name" value="HISTONE_H2A"/>
    <property type="match status" value="1"/>
</dbReference>
<dbReference type="SMART" id="SM00414">
    <property type="entry name" value="H2A"/>
    <property type="match status" value="1"/>
</dbReference>
<evidence type="ECO:0000256" key="1">
    <source>
        <dbReference type="ARBA" id="ARBA00004123"/>
    </source>
</evidence>
<evidence type="ECO:0000256" key="5">
    <source>
        <dbReference type="ARBA" id="ARBA00023125"/>
    </source>
</evidence>
<keyword evidence="6 8" id="KW-0539">Nucleus</keyword>
<dbReference type="EMBL" id="JANTQA010000008">
    <property type="protein sequence ID" value="KAJ3451677.1"/>
    <property type="molecule type" value="Genomic_DNA"/>
</dbReference>
<dbReference type="InterPro" id="IPR009072">
    <property type="entry name" value="Histone-fold"/>
</dbReference>
<dbReference type="PRINTS" id="PR00620">
    <property type="entry name" value="HISTONEH2A"/>
</dbReference>
<dbReference type="EMBL" id="JAOAOG010000321">
    <property type="protein sequence ID" value="KAJ6229379.1"/>
    <property type="molecule type" value="Genomic_DNA"/>
</dbReference>
<evidence type="ECO:0000313" key="12">
    <source>
        <dbReference type="EMBL" id="KAJ3425883.1"/>
    </source>
</evidence>
<dbReference type="InterPro" id="IPR002119">
    <property type="entry name" value="Histone_H2A"/>
</dbReference>
<evidence type="ECO:0000256" key="3">
    <source>
        <dbReference type="ARBA" id="ARBA00010691"/>
    </source>
</evidence>
<dbReference type="InterPro" id="IPR032454">
    <property type="entry name" value="Histone_H2A_C"/>
</dbReference>
<evidence type="ECO:0000256" key="4">
    <source>
        <dbReference type="ARBA" id="ARBA00022454"/>
    </source>
</evidence>
<dbReference type="EMBL" id="JAOAOG010000198">
    <property type="protein sequence ID" value="KAJ6240860.1"/>
    <property type="molecule type" value="Genomic_DNA"/>
</dbReference>
<evidence type="ECO:0000313" key="25">
    <source>
        <dbReference type="EMBL" id="KAJ6241351.1"/>
    </source>
</evidence>
<evidence type="ECO:0000313" key="22">
    <source>
        <dbReference type="EMBL" id="KAJ6237547.1"/>
    </source>
</evidence>
<dbReference type="EMBL" id="JANTQA010000016">
    <property type="protein sequence ID" value="KAJ3447299.1"/>
    <property type="molecule type" value="Genomic_DNA"/>
</dbReference>
<dbReference type="EMBL" id="JAOAOG010000239">
    <property type="protein sequence ID" value="KAJ6237547.1"/>
    <property type="molecule type" value="Genomic_DNA"/>
</dbReference>
<dbReference type="GO" id="GO:0005634">
    <property type="term" value="C:nucleus"/>
    <property type="evidence" value="ECO:0007669"/>
    <property type="project" value="UniProtKB-SubCell"/>
</dbReference>
<dbReference type="EMBL" id="JANTQA010000070">
    <property type="protein sequence ID" value="KAJ3425883.1"/>
    <property type="molecule type" value="Genomic_DNA"/>
</dbReference>
<dbReference type="EMBL" id="JANTQA010000051">
    <property type="protein sequence ID" value="KAJ3430411.1"/>
    <property type="molecule type" value="Genomic_DNA"/>
</dbReference>
<evidence type="ECO:0000313" key="17">
    <source>
        <dbReference type="EMBL" id="KAJ3447299.1"/>
    </source>
</evidence>
<dbReference type="SUPFAM" id="SSF47113">
    <property type="entry name" value="Histone-fold"/>
    <property type="match status" value="1"/>
</dbReference>
<dbReference type="PANTHER" id="PTHR23430">
    <property type="entry name" value="HISTONE H2A"/>
    <property type="match status" value="1"/>
</dbReference>
<comment type="similarity">
    <text evidence="3 8">Belongs to the histone H2A family.</text>
</comment>
<evidence type="ECO:0000256" key="7">
    <source>
        <dbReference type="ARBA" id="ARBA00023269"/>
    </source>
</evidence>
<dbReference type="GO" id="GO:0030527">
    <property type="term" value="F:structural constituent of chromatin"/>
    <property type="evidence" value="ECO:0007669"/>
    <property type="project" value="InterPro"/>
</dbReference>
<keyword evidence="29" id="KW-1185">Reference proteome</keyword>
<dbReference type="FunFam" id="1.10.20.10:FF:000103">
    <property type="entry name" value="Histone H2A type 1"/>
    <property type="match status" value="1"/>
</dbReference>
<evidence type="ECO:0000313" key="19">
    <source>
        <dbReference type="EMBL" id="KAJ3452598.1"/>
    </source>
</evidence>
<evidence type="ECO:0000256" key="9">
    <source>
        <dbReference type="SAM" id="MobiDB-lite"/>
    </source>
</evidence>
<evidence type="ECO:0000313" key="23">
    <source>
        <dbReference type="EMBL" id="KAJ6238486.1"/>
    </source>
</evidence>
<dbReference type="GO" id="GO:0046982">
    <property type="term" value="F:protein heterodimerization activity"/>
    <property type="evidence" value="ECO:0007669"/>
    <property type="project" value="InterPro"/>
</dbReference>
<dbReference type="EMBL" id="JANTQA010000057">
    <property type="protein sequence ID" value="KAJ3428534.1"/>
    <property type="molecule type" value="Genomic_DNA"/>
</dbReference>
<dbReference type="Proteomes" id="UP001150062">
    <property type="component" value="Unassembled WGS sequence"/>
</dbReference>
<evidence type="ECO:0000313" key="14">
    <source>
        <dbReference type="EMBL" id="KAJ3430411.1"/>
    </source>
</evidence>
<reference evidence="20" key="1">
    <citation type="submission" date="2022-08" db="EMBL/GenBank/DDBJ databases">
        <title>Novel sulfate-reducing endosymbionts in the free-living metamonad Anaeramoeba.</title>
        <authorList>
            <person name="Jerlstrom-Hultqvist J."/>
            <person name="Cepicka I."/>
            <person name="Gallot-Lavallee L."/>
            <person name="Salas-Leiva D."/>
            <person name="Curtis B.A."/>
            <person name="Zahonova K."/>
            <person name="Pipaliya S."/>
            <person name="Dacks J."/>
            <person name="Roger A.J."/>
        </authorList>
    </citation>
    <scope>NUCLEOTIDE SEQUENCE</scope>
    <source>
        <strain evidence="20">Schooner1</strain>
    </source>
</reference>
<dbReference type="Pfam" id="PF16211">
    <property type="entry name" value="Histone_H2A_C"/>
    <property type="match status" value="1"/>
</dbReference>
<dbReference type="CDD" id="cd00074">
    <property type="entry name" value="HFD_H2A"/>
    <property type="match status" value="1"/>
</dbReference>
<evidence type="ECO:0000256" key="2">
    <source>
        <dbReference type="ARBA" id="ARBA00004286"/>
    </source>
</evidence>
<reference evidence="14" key="2">
    <citation type="submission" date="2022-08" db="EMBL/GenBank/DDBJ databases">
        <title>Novel sulphate-reducing endosymbionts in the free-living metamonad Anaeramoeba.</title>
        <authorList>
            <person name="Jerlstrom-Hultqvist J."/>
            <person name="Cepicka I."/>
            <person name="Gallot-Lavallee L."/>
            <person name="Salas-Leiva D."/>
            <person name="Curtis B.A."/>
            <person name="Zahonova K."/>
            <person name="Pipaliya S."/>
            <person name="Dacks J."/>
            <person name="Roger A.J."/>
        </authorList>
    </citation>
    <scope>NUCLEOTIDE SEQUENCE</scope>
    <source>
        <strain evidence="14">Busselton2</strain>
    </source>
</reference>
<protein>
    <recommendedName>
        <fullName evidence="8">Histone H2A</fullName>
    </recommendedName>
</protein>
<dbReference type="EMBL" id="JAOAOG010000232">
    <property type="protein sequence ID" value="KAJ6238486.1"/>
    <property type="molecule type" value="Genomic_DNA"/>
</dbReference>
<feature type="region of interest" description="Disordered" evidence="9">
    <location>
        <begin position="1"/>
        <end position="33"/>
    </location>
</feature>
<keyword evidence="4 8" id="KW-0158">Chromosome</keyword>
<evidence type="ECO:0000313" key="24">
    <source>
        <dbReference type="EMBL" id="KAJ6240860.1"/>
    </source>
</evidence>